<dbReference type="Pfam" id="PF13649">
    <property type="entry name" value="Methyltransf_25"/>
    <property type="match status" value="1"/>
</dbReference>
<dbReference type="OrthoDB" id="2013972at2759"/>
<proteinExistence type="predicted"/>
<keyword evidence="3" id="KW-1185">Reference proteome</keyword>
<protein>
    <recommendedName>
        <fullName evidence="1">Methyltransferase domain-containing protein</fullName>
    </recommendedName>
</protein>
<name>A0A1L7XMY3_9HELO</name>
<dbReference type="InterPro" id="IPR041698">
    <property type="entry name" value="Methyltransf_25"/>
</dbReference>
<gene>
    <name evidence="2" type="ORF">PAC_16187</name>
</gene>
<dbReference type="EMBL" id="FJOG01000036">
    <property type="protein sequence ID" value="CZR66286.1"/>
    <property type="molecule type" value="Genomic_DNA"/>
</dbReference>
<dbReference type="Proteomes" id="UP000184330">
    <property type="component" value="Unassembled WGS sequence"/>
</dbReference>
<reference evidence="2 3" key="1">
    <citation type="submission" date="2016-03" db="EMBL/GenBank/DDBJ databases">
        <authorList>
            <person name="Ploux O."/>
        </authorList>
    </citation>
    <scope>NUCLEOTIDE SEQUENCE [LARGE SCALE GENOMIC DNA]</scope>
    <source>
        <strain evidence="2 3">UAMH 11012</strain>
    </source>
</reference>
<accession>A0A1L7XMY3</accession>
<organism evidence="2 3">
    <name type="scientific">Phialocephala subalpina</name>
    <dbReference type="NCBI Taxonomy" id="576137"/>
    <lineage>
        <taxon>Eukaryota</taxon>
        <taxon>Fungi</taxon>
        <taxon>Dikarya</taxon>
        <taxon>Ascomycota</taxon>
        <taxon>Pezizomycotina</taxon>
        <taxon>Leotiomycetes</taxon>
        <taxon>Helotiales</taxon>
        <taxon>Mollisiaceae</taxon>
        <taxon>Phialocephala</taxon>
        <taxon>Phialocephala fortinii species complex</taxon>
    </lineage>
</organism>
<dbReference type="AlphaFoldDB" id="A0A1L7XMY3"/>
<feature type="domain" description="Methyltransferase" evidence="1">
    <location>
        <begin position="90"/>
        <end position="170"/>
    </location>
</feature>
<evidence type="ECO:0000259" key="1">
    <source>
        <dbReference type="Pfam" id="PF13649"/>
    </source>
</evidence>
<evidence type="ECO:0000313" key="2">
    <source>
        <dbReference type="EMBL" id="CZR66286.1"/>
    </source>
</evidence>
<dbReference type="STRING" id="576137.A0A1L7XMY3"/>
<dbReference type="SUPFAM" id="SSF53335">
    <property type="entry name" value="S-adenosyl-L-methionine-dependent methyltransferases"/>
    <property type="match status" value="1"/>
</dbReference>
<dbReference type="InterPro" id="IPR029063">
    <property type="entry name" value="SAM-dependent_MTases_sf"/>
</dbReference>
<evidence type="ECO:0000313" key="3">
    <source>
        <dbReference type="Proteomes" id="UP000184330"/>
    </source>
</evidence>
<sequence>MLRTQNSHPSEEFKPKQCIPITVAVFKELVGTTTQKVASRIIEELAPFPSGSVIHDNACGHGVVTSSIVDSLPKSISDSSRGEEEKEGDKTTIHATDLSPLMVTSTKSTAEMQSWSNYANLHISEMPMQSLTFPPNTFNFSFTNFGIFCLSDSLALTAAQHVHRTLKPGGKAILTLWSQKTPHHDVLMRTHQKTRNTDTVLPSRQDRWHGETFLVDLLVEAGFDRGKVEVREVDVVVDVEDLKRRCEISWSLVGAPEEGWVREDEERWEEALGLLEEGMRGMDSWQDDDQGGHYVVGVNVFVAKK</sequence>
<dbReference type="Gene3D" id="3.40.50.150">
    <property type="entry name" value="Vaccinia Virus protein VP39"/>
    <property type="match status" value="1"/>
</dbReference>